<reference evidence="1" key="1">
    <citation type="journal article" date="2004" name="Nature">
        <title>Genome duplication in the teleost fish Tetraodon nigroviridis reveals the early vertebrate proto-karyotype.</title>
        <authorList>
            <person name="Jaillon O."/>
            <person name="Aury J.-M."/>
            <person name="Brunet F."/>
            <person name="Petit J.-L."/>
            <person name="Stange-Thomann N."/>
            <person name="Mauceli E."/>
            <person name="Bouneau L."/>
            <person name="Fischer C."/>
            <person name="Ozouf-Costaz C."/>
            <person name="Bernot A."/>
            <person name="Nicaud S."/>
            <person name="Jaffe D."/>
            <person name="Fisher S."/>
            <person name="Lutfalla G."/>
            <person name="Dossat C."/>
            <person name="Segurens B."/>
            <person name="Dasilva C."/>
            <person name="Salanoubat M."/>
            <person name="Levy M."/>
            <person name="Boudet N."/>
            <person name="Castellano S."/>
            <person name="Anthouard V."/>
            <person name="Jubin C."/>
            <person name="Castelli V."/>
            <person name="Katinka M."/>
            <person name="Vacherie B."/>
            <person name="Biemont C."/>
            <person name="Skalli Z."/>
            <person name="Cattolico L."/>
            <person name="Poulain J."/>
            <person name="De Berardinis V."/>
            <person name="Cruaud C."/>
            <person name="Duprat S."/>
            <person name="Brottier P."/>
            <person name="Coutanceau J.-P."/>
            <person name="Gouzy J."/>
            <person name="Parra G."/>
            <person name="Lardier G."/>
            <person name="Chapple C."/>
            <person name="McKernan K.J."/>
            <person name="McEwan P."/>
            <person name="Bosak S."/>
            <person name="Kellis M."/>
            <person name="Volff J.-N."/>
            <person name="Guigo R."/>
            <person name="Zody M.C."/>
            <person name="Mesirov J."/>
            <person name="Lindblad-Toh K."/>
            <person name="Birren B."/>
            <person name="Nusbaum C."/>
            <person name="Kahn D."/>
            <person name="Robinson-Rechavi M."/>
            <person name="Laudet V."/>
            <person name="Schachter V."/>
            <person name="Quetier F."/>
            <person name="Saurin W."/>
            <person name="Scarpelli C."/>
            <person name="Wincker P."/>
            <person name="Lander E.S."/>
            <person name="Weissenbach J."/>
            <person name="Roest Crollius H."/>
        </authorList>
    </citation>
    <scope>NUCLEOTIDE SEQUENCE [LARGE SCALE GENOMIC DNA]</scope>
</reference>
<proteinExistence type="predicted"/>
<reference evidence="1" key="2">
    <citation type="submission" date="2004-02" db="EMBL/GenBank/DDBJ databases">
        <authorList>
            <consortium name="Genoscope"/>
            <consortium name="Whitehead Institute Centre for Genome Research"/>
        </authorList>
    </citation>
    <scope>NUCLEOTIDE SEQUENCE</scope>
</reference>
<dbReference type="KEGG" id="tng:GSTEN00037791G001"/>
<dbReference type="EMBL" id="CAAE01023240">
    <property type="protein sequence ID" value="CAG14547.1"/>
    <property type="molecule type" value="Genomic_DNA"/>
</dbReference>
<gene>
    <name evidence="1" type="ORF">GSTENG00037791001</name>
</gene>
<accession>Q4RAN6</accession>
<dbReference type="AlphaFoldDB" id="Q4RAN6"/>
<organism evidence="1">
    <name type="scientific">Tetraodon nigroviridis</name>
    <name type="common">Spotted green pufferfish</name>
    <name type="synonym">Chelonodon nigroviridis</name>
    <dbReference type="NCBI Taxonomy" id="99883"/>
    <lineage>
        <taxon>Eukaryota</taxon>
        <taxon>Metazoa</taxon>
        <taxon>Chordata</taxon>
        <taxon>Craniata</taxon>
        <taxon>Vertebrata</taxon>
        <taxon>Euteleostomi</taxon>
        <taxon>Actinopterygii</taxon>
        <taxon>Neopterygii</taxon>
        <taxon>Teleostei</taxon>
        <taxon>Neoteleostei</taxon>
        <taxon>Acanthomorphata</taxon>
        <taxon>Eupercaria</taxon>
        <taxon>Tetraodontiformes</taxon>
        <taxon>Tetradontoidea</taxon>
        <taxon>Tetraodontidae</taxon>
        <taxon>Tetraodon</taxon>
    </lineage>
</organism>
<evidence type="ECO:0000313" key="1">
    <source>
        <dbReference type="EMBL" id="CAG14547.1"/>
    </source>
</evidence>
<comment type="caution">
    <text evidence="1">The sequence shown here is derived from an EMBL/GenBank/DDBJ whole genome shotgun (WGS) entry which is preliminary data.</text>
</comment>
<sequence length="48" mass="5162">MVLVPAVKAARVGGEEEHPNPVWNSMQCGKQVKRDEGGTASPRVNSML</sequence>
<name>Q4RAN6_TETNG</name>
<protein>
    <submittedName>
        <fullName evidence="1">(spotted green pufferfish) hypothetical protein</fullName>
    </submittedName>
</protein>